<dbReference type="InterPro" id="IPR000515">
    <property type="entry name" value="MetI-like"/>
</dbReference>
<organism evidence="10 11">
    <name type="scientific">Paenibacillus nasutitermitis</name>
    <dbReference type="NCBI Taxonomy" id="1652958"/>
    <lineage>
        <taxon>Bacteria</taxon>
        <taxon>Bacillati</taxon>
        <taxon>Bacillota</taxon>
        <taxon>Bacilli</taxon>
        <taxon>Bacillales</taxon>
        <taxon>Paenibacillaceae</taxon>
        <taxon>Paenibacillus</taxon>
    </lineage>
</organism>
<dbReference type="Pfam" id="PF00528">
    <property type="entry name" value="BPD_transp_1"/>
    <property type="match status" value="1"/>
</dbReference>
<feature type="domain" description="ABC transmembrane type-1" evidence="9">
    <location>
        <begin position="98"/>
        <end position="312"/>
    </location>
</feature>
<feature type="transmembrane region" description="Helical" evidence="7">
    <location>
        <begin position="188"/>
        <end position="210"/>
    </location>
</feature>
<accession>A0A916YJX0</accession>
<reference evidence="10" key="1">
    <citation type="journal article" date="2014" name="Int. J. Syst. Evol. Microbiol.">
        <title>Complete genome sequence of Corynebacterium casei LMG S-19264T (=DSM 44701T), isolated from a smear-ripened cheese.</title>
        <authorList>
            <consortium name="US DOE Joint Genome Institute (JGI-PGF)"/>
            <person name="Walter F."/>
            <person name="Albersmeier A."/>
            <person name="Kalinowski J."/>
            <person name="Ruckert C."/>
        </authorList>
    </citation>
    <scope>NUCLEOTIDE SEQUENCE</scope>
    <source>
        <strain evidence="10">CGMCC 1.15178</strain>
    </source>
</reference>
<feature type="transmembrane region" description="Helical" evidence="7">
    <location>
        <begin position="231"/>
        <end position="255"/>
    </location>
</feature>
<evidence type="ECO:0000256" key="3">
    <source>
        <dbReference type="ARBA" id="ARBA00022475"/>
    </source>
</evidence>
<dbReference type="SUPFAM" id="SSF161098">
    <property type="entry name" value="MetI-like"/>
    <property type="match status" value="1"/>
</dbReference>
<evidence type="ECO:0000313" key="11">
    <source>
        <dbReference type="Proteomes" id="UP000612456"/>
    </source>
</evidence>
<dbReference type="CDD" id="cd06261">
    <property type="entry name" value="TM_PBP2"/>
    <property type="match status" value="1"/>
</dbReference>
<dbReference type="PROSITE" id="PS50928">
    <property type="entry name" value="ABC_TM1"/>
    <property type="match status" value="1"/>
</dbReference>
<keyword evidence="6 7" id="KW-0472">Membrane</keyword>
<dbReference type="PANTHER" id="PTHR43227:SF11">
    <property type="entry name" value="BLL4140 PROTEIN"/>
    <property type="match status" value="1"/>
</dbReference>
<evidence type="ECO:0000256" key="8">
    <source>
        <dbReference type="SAM" id="MobiDB-lite"/>
    </source>
</evidence>
<feature type="region of interest" description="Disordered" evidence="8">
    <location>
        <begin position="1"/>
        <end position="21"/>
    </location>
</feature>
<keyword evidence="2 7" id="KW-0813">Transport</keyword>
<evidence type="ECO:0000256" key="2">
    <source>
        <dbReference type="ARBA" id="ARBA00022448"/>
    </source>
</evidence>
<gene>
    <name evidence="10" type="primary">lplB</name>
    <name evidence="10" type="ORF">GCM10010911_02510</name>
</gene>
<evidence type="ECO:0000256" key="4">
    <source>
        <dbReference type="ARBA" id="ARBA00022692"/>
    </source>
</evidence>
<name>A0A916YJX0_9BACL</name>
<feature type="transmembrane region" description="Helical" evidence="7">
    <location>
        <begin position="144"/>
        <end position="168"/>
    </location>
</feature>
<feature type="transmembrane region" description="Helical" evidence="7">
    <location>
        <begin position="102"/>
        <end position="124"/>
    </location>
</feature>
<protein>
    <submittedName>
        <fullName evidence="10">Protein LplB</fullName>
    </submittedName>
</protein>
<evidence type="ECO:0000256" key="5">
    <source>
        <dbReference type="ARBA" id="ARBA00022989"/>
    </source>
</evidence>
<dbReference type="GO" id="GO:0055085">
    <property type="term" value="P:transmembrane transport"/>
    <property type="evidence" value="ECO:0007669"/>
    <property type="project" value="InterPro"/>
</dbReference>
<evidence type="ECO:0000256" key="6">
    <source>
        <dbReference type="ARBA" id="ARBA00023136"/>
    </source>
</evidence>
<dbReference type="InterPro" id="IPR050809">
    <property type="entry name" value="UgpAE/MalFG_permease"/>
</dbReference>
<comment type="similarity">
    <text evidence="7">Belongs to the binding-protein-dependent transport system permease family.</text>
</comment>
<dbReference type="AlphaFoldDB" id="A0A916YJX0"/>
<dbReference type="Proteomes" id="UP000612456">
    <property type="component" value="Unassembled WGS sequence"/>
</dbReference>
<proteinExistence type="inferred from homology"/>
<keyword evidence="3" id="KW-1003">Cell membrane</keyword>
<sequence>MTQLFIPADRRASDGQQRSGKHPPIPNLWLRMRKYWILYLLMIPVIVYYAIFRYYPLVLQTVLSFKNYMLLKGVWGSEWVGFGNFRDAVTHPDFNHILVNTISISLLRIVFGFWPPLILAILLFDLTSSKLRRISQTLVYIPHFFSWVIVYGMVYALFANSGLLNGIAVAMGGSVQNFLLSSDWFRPILIGSAIWKEIGWGTIIYLAALMTIDPSLYEAAKIDGAGPLTRIFRITLPAISNIIVFLFTLSLGGILSAGGEQILLFYNPATYNVGDVIDTWIYRQGFNDLQYSLSTAVSFFQSMAGLLLVLAAHNVSKRITGIGIW</sequence>
<evidence type="ECO:0000259" key="9">
    <source>
        <dbReference type="PROSITE" id="PS50928"/>
    </source>
</evidence>
<dbReference type="InterPro" id="IPR035906">
    <property type="entry name" value="MetI-like_sf"/>
</dbReference>
<comment type="subcellular location">
    <subcellularLocation>
        <location evidence="1 7">Cell membrane</location>
        <topology evidence="1 7">Multi-pass membrane protein</topology>
    </subcellularLocation>
</comment>
<evidence type="ECO:0000256" key="7">
    <source>
        <dbReference type="RuleBase" id="RU363032"/>
    </source>
</evidence>
<feature type="transmembrane region" description="Helical" evidence="7">
    <location>
        <begin position="291"/>
        <end position="312"/>
    </location>
</feature>
<dbReference type="EMBL" id="BMHP01000001">
    <property type="protein sequence ID" value="GGD48493.1"/>
    <property type="molecule type" value="Genomic_DNA"/>
</dbReference>
<feature type="transmembrane region" description="Helical" evidence="7">
    <location>
        <begin position="36"/>
        <end position="55"/>
    </location>
</feature>
<reference evidence="10" key="2">
    <citation type="submission" date="2020-09" db="EMBL/GenBank/DDBJ databases">
        <authorList>
            <person name="Sun Q."/>
            <person name="Zhou Y."/>
        </authorList>
    </citation>
    <scope>NUCLEOTIDE SEQUENCE</scope>
    <source>
        <strain evidence="10">CGMCC 1.15178</strain>
    </source>
</reference>
<dbReference type="RefSeq" id="WP_229749983.1">
    <property type="nucleotide sequence ID" value="NZ_BMHP01000001.1"/>
</dbReference>
<keyword evidence="4 7" id="KW-0812">Transmembrane</keyword>
<comment type="caution">
    <text evidence="10">The sequence shown here is derived from an EMBL/GenBank/DDBJ whole genome shotgun (WGS) entry which is preliminary data.</text>
</comment>
<keyword evidence="5 7" id="KW-1133">Transmembrane helix</keyword>
<dbReference type="Gene3D" id="1.10.3720.10">
    <property type="entry name" value="MetI-like"/>
    <property type="match status" value="1"/>
</dbReference>
<keyword evidence="11" id="KW-1185">Reference proteome</keyword>
<evidence type="ECO:0000313" key="10">
    <source>
        <dbReference type="EMBL" id="GGD48493.1"/>
    </source>
</evidence>
<evidence type="ECO:0000256" key="1">
    <source>
        <dbReference type="ARBA" id="ARBA00004651"/>
    </source>
</evidence>
<dbReference type="GO" id="GO:0005886">
    <property type="term" value="C:plasma membrane"/>
    <property type="evidence" value="ECO:0007669"/>
    <property type="project" value="UniProtKB-SubCell"/>
</dbReference>
<dbReference type="PANTHER" id="PTHR43227">
    <property type="entry name" value="BLL4140 PROTEIN"/>
    <property type="match status" value="1"/>
</dbReference>